<dbReference type="InterPro" id="IPR003673">
    <property type="entry name" value="CoA-Trfase_fam_III"/>
</dbReference>
<dbReference type="Gene3D" id="3.30.1540.10">
    <property type="entry name" value="formyl-coa transferase, domain 3"/>
    <property type="match status" value="1"/>
</dbReference>
<dbReference type="PANTHER" id="PTHR48207:SF3">
    <property type="entry name" value="SUCCINATE--HYDROXYMETHYLGLUTARATE COA-TRANSFERASE"/>
    <property type="match status" value="1"/>
</dbReference>
<keyword evidence="3" id="KW-1185">Reference proteome</keyword>
<comment type="caution">
    <text evidence="2">The sequence shown here is derived from an EMBL/GenBank/DDBJ whole genome shotgun (WGS) entry which is preliminary data.</text>
</comment>
<dbReference type="SUPFAM" id="SSF89796">
    <property type="entry name" value="CoA-transferase family III (CaiB/BaiF)"/>
    <property type="match status" value="1"/>
</dbReference>
<evidence type="ECO:0000313" key="2">
    <source>
        <dbReference type="EMBL" id="MCE7508489.1"/>
    </source>
</evidence>
<dbReference type="PANTHER" id="PTHR48207">
    <property type="entry name" value="SUCCINATE--HYDROXYMETHYLGLUTARATE COA-TRANSFERASE"/>
    <property type="match status" value="1"/>
</dbReference>
<dbReference type="AlphaFoldDB" id="A0A9Q3W4N4"/>
<dbReference type="RefSeq" id="WP_233925694.1">
    <property type="nucleotide sequence ID" value="NZ_JAJVKT010000007.1"/>
</dbReference>
<dbReference type="Pfam" id="PF02515">
    <property type="entry name" value="CoA_transf_3"/>
    <property type="match status" value="1"/>
</dbReference>
<dbReference type="Gene3D" id="3.40.50.10540">
    <property type="entry name" value="Crotonobetainyl-coa:carnitine coa-transferase, domain 1"/>
    <property type="match status" value="1"/>
</dbReference>
<proteinExistence type="predicted"/>
<dbReference type="InterPro" id="IPR044855">
    <property type="entry name" value="CoA-Trfase_III_dom3_sf"/>
</dbReference>
<sequence>MKGALNGIRVLDLSRFVAGPYCAMMLADMGAEVIKIERPGPGEVARGIEPGVDGQSYYSFVVNRNKLGLTLDYRQPAGRDLLRELVAEADVLVENFRPGVMEAMGCGWDVLSAINPRLVMARISGFGQSGPLANKQCFDAVAQAMSGLMDMTGDPAGPPMLTGTTVIDYTTGMYAAMGVLAAINARHQTGQGQVVDVALLDSAVSLLLSAIPERAHGDTAITRRGNRDRFCAPSNTFQTRDRRWVLINCADDPMFERLAAAMGRPELISDPCFESRPRRVENRDRIEAMTGTWVAGLSAREVEAQLEQANVPCAVVATIDDVLDNEQLRHRGQITEVAHQSGKKVITQGVTMHLSDTPLSIRSALPYVGEHSGQVLSSWLGYSEQRIGALAEQGIISVTRSEKHYAS</sequence>
<dbReference type="Proteomes" id="UP001107961">
    <property type="component" value="Unassembled WGS sequence"/>
</dbReference>
<accession>A0A9Q3W4N4</accession>
<keyword evidence="1 2" id="KW-0808">Transferase</keyword>
<dbReference type="InterPro" id="IPR023606">
    <property type="entry name" value="CoA-Trfase_III_dom_1_sf"/>
</dbReference>
<evidence type="ECO:0000256" key="1">
    <source>
        <dbReference type="ARBA" id="ARBA00022679"/>
    </source>
</evidence>
<dbReference type="InterPro" id="IPR050483">
    <property type="entry name" value="CoA-transferase_III_domain"/>
</dbReference>
<name>A0A9Q3W4N4_9GAMM</name>
<evidence type="ECO:0000313" key="3">
    <source>
        <dbReference type="Proteomes" id="UP001107961"/>
    </source>
</evidence>
<organism evidence="2 3">
    <name type="scientific">Alloalcanivorax xenomutans</name>
    <dbReference type="NCBI Taxonomy" id="1094342"/>
    <lineage>
        <taxon>Bacteria</taxon>
        <taxon>Pseudomonadati</taxon>
        <taxon>Pseudomonadota</taxon>
        <taxon>Gammaproteobacteria</taxon>
        <taxon>Oceanospirillales</taxon>
        <taxon>Alcanivoracaceae</taxon>
        <taxon>Alloalcanivorax</taxon>
    </lineage>
</organism>
<dbReference type="GO" id="GO:0008410">
    <property type="term" value="F:CoA-transferase activity"/>
    <property type="evidence" value="ECO:0007669"/>
    <property type="project" value="TreeGrafter"/>
</dbReference>
<protein>
    <submittedName>
        <fullName evidence="2">CoA transferase</fullName>
    </submittedName>
</protein>
<dbReference type="EMBL" id="JAJVKT010000007">
    <property type="protein sequence ID" value="MCE7508489.1"/>
    <property type="molecule type" value="Genomic_DNA"/>
</dbReference>
<reference evidence="2" key="1">
    <citation type="submission" date="2022-01" db="EMBL/GenBank/DDBJ databases">
        <authorList>
            <person name="Karlyshev A.V."/>
            <person name="Jaspars M."/>
        </authorList>
    </citation>
    <scope>NUCLEOTIDE SEQUENCE</scope>
    <source>
        <strain evidence="2">AGSA3-2</strain>
    </source>
</reference>
<gene>
    <name evidence="2" type="ORF">LZG35_07545</name>
</gene>